<accession>A0A382AVX6</accession>
<dbReference type="InterPro" id="IPR029052">
    <property type="entry name" value="Metallo-depent_PP-like"/>
</dbReference>
<dbReference type="Pfam" id="PF25077">
    <property type="entry name" value="DUF7800"/>
    <property type="match status" value="1"/>
</dbReference>
<dbReference type="InterPro" id="IPR018946">
    <property type="entry name" value="PhoD-like_MPP"/>
</dbReference>
<reference evidence="3" key="1">
    <citation type="submission" date="2018-05" db="EMBL/GenBank/DDBJ databases">
        <authorList>
            <person name="Lanie J.A."/>
            <person name="Ng W.-L."/>
            <person name="Kazmierczak K.M."/>
            <person name="Andrzejewski T.M."/>
            <person name="Davidsen T.M."/>
            <person name="Wayne K.J."/>
            <person name="Tettelin H."/>
            <person name="Glass J.I."/>
            <person name="Rusch D."/>
            <person name="Podicherti R."/>
            <person name="Tsui H.-C.T."/>
            <person name="Winkler M.E."/>
        </authorList>
    </citation>
    <scope>NUCLEOTIDE SEQUENCE</scope>
</reference>
<feature type="domain" description="DUF7800" evidence="2">
    <location>
        <begin position="118"/>
        <end position="195"/>
    </location>
</feature>
<protein>
    <submittedName>
        <fullName evidence="3">Uncharacterized protein</fullName>
    </submittedName>
</protein>
<dbReference type="AlphaFoldDB" id="A0A382AVX6"/>
<dbReference type="EMBL" id="UINC01027075">
    <property type="protein sequence ID" value="SVB05686.1"/>
    <property type="molecule type" value="Genomic_DNA"/>
</dbReference>
<feature type="domain" description="PhoD-like phosphatase metallophosphatase" evidence="1">
    <location>
        <begin position="223"/>
        <end position="471"/>
    </location>
</feature>
<dbReference type="InterPro" id="IPR056702">
    <property type="entry name" value="DUF7800"/>
</dbReference>
<dbReference type="Gene3D" id="3.60.21.70">
    <property type="entry name" value="PhoD-like phosphatase"/>
    <property type="match status" value="1"/>
</dbReference>
<dbReference type="CDD" id="cd07389">
    <property type="entry name" value="MPP_PhoD"/>
    <property type="match status" value="1"/>
</dbReference>
<name>A0A382AVX6_9ZZZZ</name>
<gene>
    <name evidence="3" type="ORF">METZ01_LOCUS158540</name>
</gene>
<dbReference type="Pfam" id="PF09423">
    <property type="entry name" value="PhoD"/>
    <property type="match status" value="1"/>
</dbReference>
<sequence>MALPATVAFAKDKPDFKQYKRIHQKALNLIRTGKAVAAVEFLALAEAKLPRDAETQYMLAVAQCTLGQADAAEASVAKALKFGLPVGRIIGGSHNGLDAIRKRPLIQRLLEQHGKTPVHGPMIGNLSGNSATVWLRTATPAIVQVEANTLPPMPGGKVSAVVQTRREHDFVAKAVLNGLKPKTQYAYTVTIDGHKNQGAGQQFTTFNKSGEAGKFRLAFGGGAGFVPQHEHVWNTIAATRPDALFQLGDNAYIDNTNVMDMHHYCYYRRQSRPEYRSLVAGLGVFSIWDDHDFGTNDCFGGPEIESPSWKRSVYEIFRDNWVNPGYGGGDKQPGIWWDTYINDVHFICIDGRYYRTDPKKTKGELSMLGPAQKRWLLSTIKKSRGTFKVLISPVPWVFKAKGDSRDTWSGFKKERNEIFTFLTENKIEGVVLMSADRHRSDLWKIDRPDDYALYEFNSSRLTNQHVHKTMEAAIFSYNAKQSFGTVDFDTTAADPTATYRIHTIDGEQVFQHTVKRNELN</sequence>
<evidence type="ECO:0000259" key="2">
    <source>
        <dbReference type="Pfam" id="PF25077"/>
    </source>
</evidence>
<organism evidence="3">
    <name type="scientific">marine metagenome</name>
    <dbReference type="NCBI Taxonomy" id="408172"/>
    <lineage>
        <taxon>unclassified sequences</taxon>
        <taxon>metagenomes</taxon>
        <taxon>ecological metagenomes</taxon>
    </lineage>
</organism>
<proteinExistence type="predicted"/>
<evidence type="ECO:0000259" key="1">
    <source>
        <dbReference type="Pfam" id="PF09423"/>
    </source>
</evidence>
<dbReference type="PANTHER" id="PTHR33987:SF1">
    <property type="entry name" value="CALCINEURIN-LIKE METALLO-PHOSPHOESTERASE SUPERFAMILY PROTEIN"/>
    <property type="match status" value="1"/>
</dbReference>
<dbReference type="PANTHER" id="PTHR33987">
    <property type="entry name" value="CALCINEURIN-LIKE METALLO-PHOSPHOESTERASE SUPERFAMILY PROTEIN"/>
    <property type="match status" value="1"/>
</dbReference>
<evidence type="ECO:0000313" key="3">
    <source>
        <dbReference type="EMBL" id="SVB05686.1"/>
    </source>
</evidence>
<dbReference type="SUPFAM" id="SSF56300">
    <property type="entry name" value="Metallo-dependent phosphatases"/>
    <property type="match status" value="1"/>
</dbReference>
<dbReference type="InterPro" id="IPR038607">
    <property type="entry name" value="PhoD-like_sf"/>
</dbReference>